<keyword evidence="1" id="KW-0812">Transmembrane</keyword>
<comment type="caution">
    <text evidence="3">The sequence shown here is derived from an EMBL/GenBank/DDBJ whole genome shotgun (WGS) entry which is preliminary data.</text>
</comment>
<dbReference type="InterPro" id="IPR014044">
    <property type="entry name" value="CAP_dom"/>
</dbReference>
<dbReference type="Gene3D" id="3.40.33.10">
    <property type="entry name" value="CAP"/>
    <property type="match status" value="1"/>
</dbReference>
<evidence type="ECO:0000313" key="4">
    <source>
        <dbReference type="Proteomes" id="UP000887013"/>
    </source>
</evidence>
<accession>A0A8X6PGR2</accession>
<dbReference type="InterPro" id="IPR035940">
    <property type="entry name" value="CAP_sf"/>
</dbReference>
<dbReference type="PRINTS" id="PR00837">
    <property type="entry name" value="V5TPXLIKE"/>
</dbReference>
<dbReference type="Proteomes" id="UP000887013">
    <property type="component" value="Unassembled WGS sequence"/>
</dbReference>
<organism evidence="3 4">
    <name type="scientific">Nephila pilipes</name>
    <name type="common">Giant wood spider</name>
    <name type="synonym">Nephila maculata</name>
    <dbReference type="NCBI Taxonomy" id="299642"/>
    <lineage>
        <taxon>Eukaryota</taxon>
        <taxon>Metazoa</taxon>
        <taxon>Ecdysozoa</taxon>
        <taxon>Arthropoda</taxon>
        <taxon>Chelicerata</taxon>
        <taxon>Arachnida</taxon>
        <taxon>Araneae</taxon>
        <taxon>Araneomorphae</taxon>
        <taxon>Entelegynae</taxon>
        <taxon>Araneoidea</taxon>
        <taxon>Nephilidae</taxon>
        <taxon>Nephila</taxon>
    </lineage>
</organism>
<dbReference type="PANTHER" id="PTHR10334">
    <property type="entry name" value="CYSTEINE-RICH SECRETORY PROTEIN-RELATED"/>
    <property type="match status" value="1"/>
</dbReference>
<keyword evidence="1" id="KW-1133">Transmembrane helix</keyword>
<dbReference type="OrthoDB" id="6427256at2759"/>
<feature type="domain" description="SCP" evidence="2">
    <location>
        <begin position="115"/>
        <end position="251"/>
    </location>
</feature>
<keyword evidence="4" id="KW-1185">Reference proteome</keyword>
<evidence type="ECO:0000256" key="1">
    <source>
        <dbReference type="SAM" id="Phobius"/>
    </source>
</evidence>
<evidence type="ECO:0000259" key="2">
    <source>
        <dbReference type="SMART" id="SM00198"/>
    </source>
</evidence>
<feature type="transmembrane region" description="Helical" evidence="1">
    <location>
        <begin position="12"/>
        <end position="29"/>
    </location>
</feature>
<dbReference type="Pfam" id="PF00188">
    <property type="entry name" value="CAP"/>
    <property type="match status" value="1"/>
</dbReference>
<protein>
    <submittedName>
        <fullName evidence="3">Cysteine-rich venom protein pseudecin</fullName>
    </submittedName>
</protein>
<proteinExistence type="predicted"/>
<name>A0A8X6PGR2_NEPPI</name>
<dbReference type="SUPFAM" id="SSF55797">
    <property type="entry name" value="PR-1-like"/>
    <property type="match status" value="1"/>
</dbReference>
<keyword evidence="1" id="KW-0472">Membrane</keyword>
<dbReference type="SMART" id="SM00198">
    <property type="entry name" value="SCP"/>
    <property type="match status" value="1"/>
</dbReference>
<dbReference type="EMBL" id="BMAW01019486">
    <property type="protein sequence ID" value="GFT63615.1"/>
    <property type="molecule type" value="Genomic_DNA"/>
</dbReference>
<dbReference type="AlphaFoldDB" id="A0A8X6PGR2"/>
<sequence>MKPHKWKNTVRFLCVYVCLSDFFSLIYGIETSESADKINIKHNSEDKTLGDVSTVSEFVSDENFLNDYLAENVVRVDENNLIQSDPVIQDISDEEALRLQLNRRRDVPDRGFSEKDKKRILDLHNLYRGNVTPPAGNMAFMEWDDKLEHLAQLWADGCDFRHGKPPNTSYPGVYGQNLYIGTDPSGYLGLWMWYEEYMHFDLRLHYCKPGEQCGHFIQLAWAPSKLLGCGIARCGLRYLIVCHYFPAAMRGVQMYDVAKPCSQCPPEDKALCLNNLCVSREQCERDPNICADATCNLKCLNCGKLNKTSCECLCADGWDSPDCSRICRDEHERCGVNPGFPSKASCSLNKQAVGKKHCRKMCGSCTPYNEKEKINHACCLGKICEHGYILDLHRNLCRCSLLCPGPYCDTWVGKGSVLEIYFVHVILQVLLVYYVTKLYF</sequence>
<reference evidence="3" key="1">
    <citation type="submission" date="2020-08" db="EMBL/GenBank/DDBJ databases">
        <title>Multicomponent nature underlies the extraordinary mechanical properties of spider dragline silk.</title>
        <authorList>
            <person name="Kono N."/>
            <person name="Nakamura H."/>
            <person name="Mori M."/>
            <person name="Yoshida Y."/>
            <person name="Ohtoshi R."/>
            <person name="Malay A.D."/>
            <person name="Moran D.A.P."/>
            <person name="Tomita M."/>
            <person name="Numata K."/>
            <person name="Arakawa K."/>
        </authorList>
    </citation>
    <scope>NUCLEOTIDE SEQUENCE</scope>
</reference>
<evidence type="ECO:0000313" key="3">
    <source>
        <dbReference type="EMBL" id="GFT63615.1"/>
    </source>
</evidence>
<dbReference type="InterPro" id="IPR001283">
    <property type="entry name" value="CRISP-related"/>
</dbReference>
<gene>
    <name evidence="3" type="ORF">NPIL_308601</name>
</gene>